<proteinExistence type="predicted"/>
<keyword evidence="2" id="KW-1185">Reference proteome</keyword>
<reference evidence="1" key="1">
    <citation type="submission" date="2022-03" db="EMBL/GenBank/DDBJ databases">
        <authorList>
            <person name="Sayadi A."/>
        </authorList>
    </citation>
    <scope>NUCLEOTIDE SEQUENCE</scope>
</reference>
<evidence type="ECO:0000313" key="1">
    <source>
        <dbReference type="EMBL" id="CAH1996355.1"/>
    </source>
</evidence>
<gene>
    <name evidence="1" type="ORF">ACAOBT_LOCUS23168</name>
</gene>
<dbReference type="EMBL" id="CAKOFQ010007258">
    <property type="protein sequence ID" value="CAH1996355.1"/>
    <property type="molecule type" value="Genomic_DNA"/>
</dbReference>
<sequence>FISRDKKIIKKSYCVIPEELFDPITTGLYPLVHHRCNALLLVCASVCRSVSLCAASSVRSELQFAARFSLSASRYRATSFRLDLVAGGDRLTRPVVDIFVEIEMNLRKLLISAPDSENCEKRVIIFLRRNRNVTSDSAGVISAASKLQIPHYLYWYWSYK</sequence>
<name>A0A9P0PRQ3_ACAOB</name>
<dbReference type="Proteomes" id="UP001152888">
    <property type="component" value="Unassembled WGS sequence"/>
</dbReference>
<protein>
    <submittedName>
        <fullName evidence="1">Uncharacterized protein</fullName>
    </submittedName>
</protein>
<comment type="caution">
    <text evidence="1">The sequence shown here is derived from an EMBL/GenBank/DDBJ whole genome shotgun (WGS) entry which is preliminary data.</text>
</comment>
<feature type="non-terminal residue" evidence="1">
    <location>
        <position position="160"/>
    </location>
</feature>
<accession>A0A9P0PRQ3</accession>
<organism evidence="1 2">
    <name type="scientific">Acanthoscelides obtectus</name>
    <name type="common">Bean weevil</name>
    <name type="synonym">Bruchus obtectus</name>
    <dbReference type="NCBI Taxonomy" id="200917"/>
    <lineage>
        <taxon>Eukaryota</taxon>
        <taxon>Metazoa</taxon>
        <taxon>Ecdysozoa</taxon>
        <taxon>Arthropoda</taxon>
        <taxon>Hexapoda</taxon>
        <taxon>Insecta</taxon>
        <taxon>Pterygota</taxon>
        <taxon>Neoptera</taxon>
        <taxon>Endopterygota</taxon>
        <taxon>Coleoptera</taxon>
        <taxon>Polyphaga</taxon>
        <taxon>Cucujiformia</taxon>
        <taxon>Chrysomeloidea</taxon>
        <taxon>Chrysomelidae</taxon>
        <taxon>Bruchinae</taxon>
        <taxon>Bruchini</taxon>
        <taxon>Acanthoscelides</taxon>
    </lineage>
</organism>
<dbReference type="AlphaFoldDB" id="A0A9P0PRQ3"/>
<evidence type="ECO:0000313" key="2">
    <source>
        <dbReference type="Proteomes" id="UP001152888"/>
    </source>
</evidence>